<dbReference type="EMBL" id="CCSB01000001">
    <property type="protein sequence ID" value="CDZ76472.1"/>
    <property type="molecule type" value="Genomic_DNA"/>
</dbReference>
<reference evidence="2 3" key="1">
    <citation type="submission" date="2014-06" db="EMBL/GenBank/DDBJ databases">
        <authorList>
            <person name="Urmite Genomes Urmite Genomes"/>
        </authorList>
    </citation>
    <scope>NUCLEOTIDE SEQUENCE [LARGE SCALE GENOMIC DNA]</scope>
</reference>
<evidence type="ECO:0000256" key="1">
    <source>
        <dbReference type="SAM" id="SignalP"/>
    </source>
</evidence>
<evidence type="ECO:0000313" key="3">
    <source>
        <dbReference type="Proteomes" id="UP000044071"/>
    </source>
</evidence>
<gene>
    <name evidence="2" type="ORF">BN59_00741</name>
</gene>
<sequence length="143" mass="15830">MHVSKGILVFLLSLWIPSLQAAVSITQIVVWQCDSYDRDTSFNGYGSSEGSSMHNAMSLCKKESKSPGTCKVSQEYCDALVNGQSIRPWWQCKALDSLGYLWVGSFYRLADNALLDAKSRCFSFSAVPATCYTNAFTCKKLTP</sequence>
<keyword evidence="1" id="KW-0732">Signal</keyword>
<evidence type="ECO:0008006" key="4">
    <source>
        <dbReference type="Google" id="ProtNLM"/>
    </source>
</evidence>
<feature type="signal peptide" evidence="1">
    <location>
        <begin position="1"/>
        <end position="21"/>
    </location>
</feature>
<dbReference type="Proteomes" id="UP000044071">
    <property type="component" value="Unassembled WGS sequence"/>
</dbReference>
<organism evidence="2 3">
    <name type="scientific">Legionella massiliensis</name>
    <dbReference type="NCBI Taxonomy" id="1034943"/>
    <lineage>
        <taxon>Bacteria</taxon>
        <taxon>Pseudomonadati</taxon>
        <taxon>Pseudomonadota</taxon>
        <taxon>Gammaproteobacteria</taxon>
        <taxon>Legionellales</taxon>
        <taxon>Legionellaceae</taxon>
        <taxon>Legionella</taxon>
    </lineage>
</organism>
<feature type="chain" id="PRO_5009744001" description="DUF4189 domain-containing protein" evidence="1">
    <location>
        <begin position="22"/>
        <end position="143"/>
    </location>
</feature>
<keyword evidence="3" id="KW-1185">Reference proteome</keyword>
<name>A0A078KU28_9GAMM</name>
<dbReference type="RefSeq" id="WP_043873001.1">
    <property type="nucleotide sequence ID" value="NZ_CCVW01000001.1"/>
</dbReference>
<protein>
    <recommendedName>
        <fullName evidence="4">DUF4189 domain-containing protein</fullName>
    </recommendedName>
</protein>
<dbReference type="STRING" id="1034943.BN59_00741"/>
<accession>A0A078KU28</accession>
<dbReference type="OrthoDB" id="5652118at2"/>
<dbReference type="AlphaFoldDB" id="A0A078KU28"/>
<evidence type="ECO:0000313" key="2">
    <source>
        <dbReference type="EMBL" id="CDZ76472.1"/>
    </source>
</evidence>
<proteinExistence type="predicted"/>